<keyword evidence="5" id="KW-0805">Transcription regulation</keyword>
<evidence type="ECO:0000256" key="9">
    <source>
        <dbReference type="ARBA" id="ARBA00023242"/>
    </source>
</evidence>
<dbReference type="AlphaFoldDB" id="A0A6A1Q1X7"/>
<evidence type="ECO:0000256" key="12">
    <source>
        <dbReference type="RuleBase" id="RU000682"/>
    </source>
</evidence>
<keyword evidence="16" id="KW-1185">Reference proteome</keyword>
<dbReference type="InterPro" id="IPR009057">
    <property type="entry name" value="Homeodomain-like_sf"/>
</dbReference>
<dbReference type="InterPro" id="IPR046333">
    <property type="entry name" value="HXA10/ABDB-like"/>
</dbReference>
<dbReference type="SMART" id="SM00389">
    <property type="entry name" value="HOX"/>
    <property type="match status" value="1"/>
</dbReference>
<dbReference type="GO" id="GO:0000978">
    <property type="term" value="F:RNA polymerase II cis-regulatory region sequence-specific DNA binding"/>
    <property type="evidence" value="ECO:0007669"/>
    <property type="project" value="TreeGrafter"/>
</dbReference>
<feature type="domain" description="Homeobox" evidence="14">
    <location>
        <begin position="398"/>
        <end position="458"/>
    </location>
</feature>
<evidence type="ECO:0000256" key="3">
    <source>
        <dbReference type="ARBA" id="ARBA00006317"/>
    </source>
</evidence>
<dbReference type="PANTHER" id="PTHR45874:SF5">
    <property type="entry name" value="HOMEOBOX PROTEIN HOX-D10"/>
    <property type="match status" value="1"/>
</dbReference>
<evidence type="ECO:0000256" key="11">
    <source>
        <dbReference type="PROSITE-ProRule" id="PRU00108"/>
    </source>
</evidence>
<dbReference type="InterPro" id="IPR020479">
    <property type="entry name" value="HD_metazoa"/>
</dbReference>
<dbReference type="InterPro" id="IPR001356">
    <property type="entry name" value="HD"/>
</dbReference>
<evidence type="ECO:0000256" key="6">
    <source>
        <dbReference type="ARBA" id="ARBA00023125"/>
    </source>
</evidence>
<dbReference type="Proteomes" id="UP000437017">
    <property type="component" value="Unassembled WGS sequence"/>
</dbReference>
<evidence type="ECO:0000256" key="13">
    <source>
        <dbReference type="SAM" id="MobiDB-lite"/>
    </source>
</evidence>
<evidence type="ECO:0000256" key="2">
    <source>
        <dbReference type="ARBA" id="ARBA00004123"/>
    </source>
</evidence>
<feature type="region of interest" description="Disordered" evidence="13">
    <location>
        <begin position="33"/>
        <end position="52"/>
    </location>
</feature>
<dbReference type="Gene3D" id="1.10.10.60">
    <property type="entry name" value="Homeodomain-like"/>
    <property type="match status" value="1"/>
</dbReference>
<keyword evidence="7 11" id="KW-0371">Homeobox</keyword>
<keyword evidence="4" id="KW-0217">Developmental protein</keyword>
<sequence>MNDFDECGPSAASMYLPGCAYYVAPSDFASKPSFLSQPKGDPGSRIGSSALAGVPRPGQTFGNQDVAVVRAYAAGWPALEHVTCEEAAAQGHFQISLAWLSCGRQRHPQLHGECFPRDVSLQRTQSLFFKFLPKMSFPNSSPAANTFLVDSLISACRSDSFYSSSASMYMPPPSADMGTYGMQTCGLLPSLAKREVNHQNMGMNVHPYIPQVDSWTDPNRSCRIEQPVTQQVPTCSFTTNIKEESNCCMYSDKRNKLISAEVPSYQRLVPESCPVENPEVPVPGYFRLSQTYATGKTQEYNNSPEGSSTVMLQLNPRGAAKPQLSAAQLQMEKKMNEPASGQEPAKVSQVESPEAKGGLPEERSCLAEVSVSSPEVQEKESKEEIKSDTPTSNWLTAKSGRKKRCPYTKHQTLELEKEFLFNMYLTRERRLEISKSVNLTDRQVKIWFQNRRMKLKKMSRENRIRELTANLTFS</sequence>
<organism evidence="15 16">
    <name type="scientific">Balaenoptera physalus</name>
    <name type="common">Fin whale</name>
    <name type="synonym">Balaena physalus</name>
    <dbReference type="NCBI Taxonomy" id="9770"/>
    <lineage>
        <taxon>Eukaryota</taxon>
        <taxon>Metazoa</taxon>
        <taxon>Chordata</taxon>
        <taxon>Craniata</taxon>
        <taxon>Vertebrata</taxon>
        <taxon>Euteleostomi</taxon>
        <taxon>Mammalia</taxon>
        <taxon>Eutheria</taxon>
        <taxon>Laurasiatheria</taxon>
        <taxon>Artiodactyla</taxon>
        <taxon>Whippomorpha</taxon>
        <taxon>Cetacea</taxon>
        <taxon>Mysticeti</taxon>
        <taxon>Balaenopteridae</taxon>
        <taxon>Balaenoptera</taxon>
    </lineage>
</organism>
<accession>A0A6A1Q1X7</accession>
<comment type="function">
    <text evidence="1">Sequence-specific transcription factor which is part of a developmental regulatory system that provides cells with specific positional identities on the anterior-posterior axis.</text>
</comment>
<comment type="similarity">
    <text evidence="3">Belongs to the Abd-B homeobox family.</text>
</comment>
<keyword evidence="8" id="KW-0804">Transcription</keyword>
<evidence type="ECO:0000256" key="4">
    <source>
        <dbReference type="ARBA" id="ARBA00022473"/>
    </source>
</evidence>
<dbReference type="PROSITE" id="PS50071">
    <property type="entry name" value="HOMEOBOX_2"/>
    <property type="match status" value="1"/>
</dbReference>
<dbReference type="CDD" id="cd00086">
    <property type="entry name" value="homeodomain"/>
    <property type="match status" value="1"/>
</dbReference>
<evidence type="ECO:0000313" key="16">
    <source>
        <dbReference type="Proteomes" id="UP000437017"/>
    </source>
</evidence>
<evidence type="ECO:0000259" key="14">
    <source>
        <dbReference type="PROSITE" id="PS50071"/>
    </source>
</evidence>
<dbReference type="GO" id="GO:0005634">
    <property type="term" value="C:nucleus"/>
    <property type="evidence" value="ECO:0007669"/>
    <property type="project" value="UniProtKB-SubCell"/>
</dbReference>
<feature type="DNA-binding region" description="Homeobox" evidence="11">
    <location>
        <begin position="400"/>
        <end position="459"/>
    </location>
</feature>
<evidence type="ECO:0000256" key="1">
    <source>
        <dbReference type="ARBA" id="ARBA00003263"/>
    </source>
</evidence>
<dbReference type="InterPro" id="IPR017970">
    <property type="entry name" value="Homeobox_CS"/>
</dbReference>
<dbReference type="PANTHER" id="PTHR45874">
    <property type="entry name" value="HOMEOBOX PROTEIN ABDOMINAL-B"/>
    <property type="match status" value="1"/>
</dbReference>
<feature type="region of interest" description="Disordered" evidence="13">
    <location>
        <begin position="332"/>
        <end position="396"/>
    </location>
</feature>
<feature type="compositionally biased region" description="Basic and acidic residues" evidence="13">
    <location>
        <begin position="376"/>
        <end position="387"/>
    </location>
</feature>
<dbReference type="OrthoDB" id="6159439at2759"/>
<reference evidence="15 16" key="1">
    <citation type="journal article" date="2019" name="PLoS ONE">
        <title>Genomic analyses reveal an absence of contemporary introgressive admixture between fin whales and blue whales, despite known hybrids.</title>
        <authorList>
            <person name="Westbury M.V."/>
            <person name="Petersen B."/>
            <person name="Lorenzen E.D."/>
        </authorList>
    </citation>
    <scope>NUCLEOTIDE SEQUENCE [LARGE SCALE GENOMIC DNA]</scope>
    <source>
        <strain evidence="15">FinWhale-01</strain>
    </source>
</reference>
<dbReference type="FunFam" id="1.10.10.60:FF:000018">
    <property type="entry name" value="Homeobox A10"/>
    <property type="match status" value="1"/>
</dbReference>
<dbReference type="PRINTS" id="PR00024">
    <property type="entry name" value="HOMEOBOX"/>
</dbReference>
<protein>
    <recommendedName>
        <fullName evidence="10">Homeobox protein Hox-D10</fullName>
    </recommendedName>
</protein>
<dbReference type="Pfam" id="PF00046">
    <property type="entry name" value="Homeodomain"/>
    <property type="match status" value="1"/>
</dbReference>
<evidence type="ECO:0000256" key="8">
    <source>
        <dbReference type="ARBA" id="ARBA00023163"/>
    </source>
</evidence>
<evidence type="ECO:0000256" key="10">
    <source>
        <dbReference type="ARBA" id="ARBA00041101"/>
    </source>
</evidence>
<gene>
    <name evidence="15" type="ORF">E2I00_005412</name>
</gene>
<keyword evidence="9 11" id="KW-0539">Nucleus</keyword>
<evidence type="ECO:0000256" key="7">
    <source>
        <dbReference type="ARBA" id="ARBA00023155"/>
    </source>
</evidence>
<comment type="subcellular location">
    <subcellularLocation>
        <location evidence="2 11 12">Nucleus</location>
    </subcellularLocation>
</comment>
<dbReference type="EMBL" id="SGJD01001210">
    <property type="protein sequence ID" value="KAB0401415.1"/>
    <property type="molecule type" value="Genomic_DNA"/>
</dbReference>
<evidence type="ECO:0000313" key="15">
    <source>
        <dbReference type="EMBL" id="KAB0401415.1"/>
    </source>
</evidence>
<dbReference type="GO" id="GO:0000981">
    <property type="term" value="F:DNA-binding transcription factor activity, RNA polymerase II-specific"/>
    <property type="evidence" value="ECO:0007669"/>
    <property type="project" value="InterPro"/>
</dbReference>
<keyword evidence="6 11" id="KW-0238">DNA-binding</keyword>
<name>A0A6A1Q1X7_BALPH</name>
<evidence type="ECO:0000256" key="5">
    <source>
        <dbReference type="ARBA" id="ARBA00023015"/>
    </source>
</evidence>
<dbReference type="SUPFAM" id="SSF46689">
    <property type="entry name" value="Homeodomain-like"/>
    <property type="match status" value="1"/>
</dbReference>
<dbReference type="PROSITE" id="PS00027">
    <property type="entry name" value="HOMEOBOX_1"/>
    <property type="match status" value="1"/>
</dbReference>
<proteinExistence type="inferred from homology"/>
<comment type="caution">
    <text evidence="15">The sequence shown here is derived from an EMBL/GenBank/DDBJ whole genome shotgun (WGS) entry which is preliminary data.</text>
</comment>